<dbReference type="AlphaFoldDB" id="A0A7L7KSF8"/>
<keyword evidence="1" id="KW-0472">Membrane</keyword>
<proteinExistence type="predicted"/>
<accession>A0A7L7KSF8</accession>
<keyword evidence="3" id="KW-0482">Metalloprotease</keyword>
<keyword evidence="4" id="KW-1185">Reference proteome</keyword>
<dbReference type="KEGG" id="xcl:G4Z02_07925"/>
<keyword evidence="1" id="KW-1133">Transmembrane helix</keyword>
<dbReference type="PANTHER" id="PTHR36435:SF1">
    <property type="entry name" value="CAAX AMINO TERMINAL PROTEASE FAMILY PROTEIN"/>
    <property type="match status" value="1"/>
</dbReference>
<keyword evidence="1" id="KW-0812">Transmembrane</keyword>
<evidence type="ECO:0000259" key="2">
    <source>
        <dbReference type="Pfam" id="PF02517"/>
    </source>
</evidence>
<evidence type="ECO:0000313" key="4">
    <source>
        <dbReference type="Proteomes" id="UP000514720"/>
    </source>
</evidence>
<dbReference type="Pfam" id="PF02517">
    <property type="entry name" value="Rce1-like"/>
    <property type="match status" value="1"/>
</dbReference>
<reference evidence="3 4" key="1">
    <citation type="submission" date="2020-02" db="EMBL/GenBank/DDBJ databases">
        <authorList>
            <person name="Zheng R.K."/>
            <person name="Sun C.M."/>
        </authorList>
    </citation>
    <scope>NUCLEOTIDE SEQUENCE [LARGE SCALE GENOMIC DNA]</scope>
    <source>
        <strain evidence="4">zrk13</strain>
    </source>
</reference>
<dbReference type="GO" id="GO:0004175">
    <property type="term" value="F:endopeptidase activity"/>
    <property type="evidence" value="ECO:0007669"/>
    <property type="project" value="UniProtKB-ARBA"/>
</dbReference>
<feature type="transmembrane region" description="Helical" evidence="1">
    <location>
        <begin position="184"/>
        <end position="201"/>
    </location>
</feature>
<dbReference type="EMBL" id="CP048914">
    <property type="protein sequence ID" value="QMS85673.1"/>
    <property type="molecule type" value="Genomic_DNA"/>
</dbReference>
<dbReference type="InterPro" id="IPR003675">
    <property type="entry name" value="Rce1/LyrA-like_dom"/>
</dbReference>
<dbReference type="PANTHER" id="PTHR36435">
    <property type="entry name" value="SLR1288 PROTEIN"/>
    <property type="match status" value="1"/>
</dbReference>
<feature type="transmembrane region" description="Helical" evidence="1">
    <location>
        <begin position="79"/>
        <end position="101"/>
    </location>
</feature>
<evidence type="ECO:0000256" key="1">
    <source>
        <dbReference type="SAM" id="Phobius"/>
    </source>
</evidence>
<dbReference type="GO" id="GO:0006508">
    <property type="term" value="P:proteolysis"/>
    <property type="evidence" value="ECO:0007669"/>
    <property type="project" value="UniProtKB-KW"/>
</dbReference>
<dbReference type="InterPro" id="IPR052710">
    <property type="entry name" value="CAAX_protease"/>
</dbReference>
<organism evidence="3 4">
    <name type="scientific">Candidatus Xianfuyuplasma coldseepsis</name>
    <dbReference type="NCBI Taxonomy" id="2782163"/>
    <lineage>
        <taxon>Bacteria</taxon>
        <taxon>Bacillati</taxon>
        <taxon>Mycoplasmatota</taxon>
        <taxon>Mollicutes</taxon>
        <taxon>Candidatus Izemoplasmatales</taxon>
        <taxon>Candidatus Izemoplasmataceae</taxon>
        <taxon>Candidatus Xianfuyuplasma</taxon>
    </lineage>
</organism>
<feature type="domain" description="CAAX prenyl protease 2/Lysostaphin resistance protein A-like" evidence="2">
    <location>
        <begin position="128"/>
        <end position="216"/>
    </location>
</feature>
<dbReference type="Proteomes" id="UP000514720">
    <property type="component" value="Chromosome"/>
</dbReference>
<keyword evidence="3" id="KW-0378">Hydrolase</keyword>
<dbReference type="GO" id="GO:0080120">
    <property type="term" value="P:CAAX-box protein maturation"/>
    <property type="evidence" value="ECO:0007669"/>
    <property type="project" value="UniProtKB-ARBA"/>
</dbReference>
<protein>
    <submittedName>
        <fullName evidence="3">CPBP family intramembrane metalloprotease</fullName>
    </submittedName>
</protein>
<keyword evidence="3" id="KW-0645">Protease</keyword>
<dbReference type="GO" id="GO:0008237">
    <property type="term" value="F:metallopeptidase activity"/>
    <property type="evidence" value="ECO:0007669"/>
    <property type="project" value="UniProtKB-KW"/>
</dbReference>
<feature type="transmembrane region" description="Helical" evidence="1">
    <location>
        <begin position="121"/>
        <end position="139"/>
    </location>
</feature>
<feature type="transmembrane region" description="Helical" evidence="1">
    <location>
        <begin position="12"/>
        <end position="35"/>
    </location>
</feature>
<feature type="transmembrane region" description="Helical" evidence="1">
    <location>
        <begin position="160"/>
        <end position="178"/>
    </location>
</feature>
<sequence>MIEQKGKFLIPIIYVSTLVLSVFIFFGLRLILSSILLDDSILQLAFYLPVYLLLILLFVPAWRNSLIHAVKQSRKTLQYTLYGVLLMFLAMVVIGIVYQLIGINDTSENQAFLDSLALNGSIYDKINLAVFAIVLAPLVEEMVFRNALFQILRTNNMLPINVVITISAFTFGLMHTGFSDLVQVFYYAGLGAILGYIYYRSETIVTPILVHMLYNTYGVIVMLITLG</sequence>
<evidence type="ECO:0000313" key="3">
    <source>
        <dbReference type="EMBL" id="QMS85673.1"/>
    </source>
</evidence>
<gene>
    <name evidence="3" type="ORF">G4Z02_07925</name>
</gene>
<dbReference type="RefSeq" id="WP_258877476.1">
    <property type="nucleotide sequence ID" value="NZ_CP048914.1"/>
</dbReference>
<feature type="transmembrane region" description="Helical" evidence="1">
    <location>
        <begin position="41"/>
        <end position="59"/>
    </location>
</feature>
<name>A0A7L7KSF8_9MOLU</name>
<feature type="transmembrane region" description="Helical" evidence="1">
    <location>
        <begin position="208"/>
        <end position="226"/>
    </location>
</feature>